<keyword evidence="2" id="KW-0175">Coiled coil</keyword>
<evidence type="ECO:0000256" key="3">
    <source>
        <dbReference type="SAM" id="MobiDB-lite"/>
    </source>
</evidence>
<gene>
    <name evidence="5" type="ORF">F4553_007483</name>
</gene>
<dbReference type="GO" id="GO:0005886">
    <property type="term" value="C:plasma membrane"/>
    <property type="evidence" value="ECO:0007669"/>
    <property type="project" value="TreeGrafter"/>
</dbReference>
<dbReference type="Pfam" id="PF05949">
    <property type="entry name" value="DUF881"/>
    <property type="match status" value="1"/>
</dbReference>
<dbReference type="PANTHER" id="PTHR37313">
    <property type="entry name" value="UPF0749 PROTEIN RV1825"/>
    <property type="match status" value="1"/>
</dbReference>
<keyword evidence="4" id="KW-1133">Transmembrane helix</keyword>
<evidence type="ECO:0000313" key="5">
    <source>
        <dbReference type="EMBL" id="MBB5874049.1"/>
    </source>
</evidence>
<dbReference type="AlphaFoldDB" id="A0A841C413"/>
<evidence type="ECO:0000313" key="6">
    <source>
        <dbReference type="Proteomes" id="UP000587527"/>
    </source>
</evidence>
<feature type="coiled-coil region" evidence="2">
    <location>
        <begin position="110"/>
        <end position="151"/>
    </location>
</feature>
<dbReference type="Gene3D" id="3.30.70.1880">
    <property type="entry name" value="Protein of unknown function DUF881"/>
    <property type="match status" value="1"/>
</dbReference>
<sequence length="294" mass="30086">MAERDEEKAEPAVSADVPEEPATEAVELPGDDDAPERDAAPGDDADEDDDGPPPAAVAAAAAATPKRTVAGAMIGVLVGLLGFALVVQVQNNTTDPTLASARQADLLQILADLESRSQRLQGDIGDLETLKRELTSDAQGTAAALEQARKRADQLGILAGTLPAQGPGLTFTVQAKTEPIRAIDIVDVIQELRNAGAEAMQISGSNGSSVRIIVSTYFADASGSLNVDGQTLTGPYVITAIGDPSTMDKALRIPGGPVALVTSHGGNVIVGEPGTVTVTTLHAPATLEYAEPVS</sequence>
<evidence type="ECO:0000256" key="1">
    <source>
        <dbReference type="ARBA" id="ARBA00009108"/>
    </source>
</evidence>
<organism evidence="5 6">
    <name type="scientific">Allocatelliglobosispora scoriae</name>
    <dbReference type="NCBI Taxonomy" id="643052"/>
    <lineage>
        <taxon>Bacteria</taxon>
        <taxon>Bacillati</taxon>
        <taxon>Actinomycetota</taxon>
        <taxon>Actinomycetes</taxon>
        <taxon>Micromonosporales</taxon>
        <taxon>Micromonosporaceae</taxon>
        <taxon>Allocatelliglobosispora</taxon>
    </lineage>
</organism>
<evidence type="ECO:0000256" key="2">
    <source>
        <dbReference type="SAM" id="Coils"/>
    </source>
</evidence>
<dbReference type="Proteomes" id="UP000587527">
    <property type="component" value="Unassembled WGS sequence"/>
</dbReference>
<accession>A0A841C413</accession>
<protein>
    <submittedName>
        <fullName evidence="5">Uncharacterized protein YlxW (UPF0749 family)</fullName>
    </submittedName>
</protein>
<keyword evidence="4" id="KW-0812">Transmembrane</keyword>
<dbReference type="PANTHER" id="PTHR37313:SF2">
    <property type="entry name" value="UPF0749 PROTEIN YLXX"/>
    <property type="match status" value="1"/>
</dbReference>
<feature type="compositionally biased region" description="Acidic residues" evidence="3">
    <location>
        <begin position="29"/>
        <end position="51"/>
    </location>
</feature>
<comment type="caution">
    <text evidence="5">The sequence shown here is derived from an EMBL/GenBank/DDBJ whole genome shotgun (WGS) entry which is preliminary data.</text>
</comment>
<feature type="transmembrane region" description="Helical" evidence="4">
    <location>
        <begin position="69"/>
        <end position="87"/>
    </location>
</feature>
<dbReference type="EMBL" id="JACHMN010000003">
    <property type="protein sequence ID" value="MBB5874049.1"/>
    <property type="molecule type" value="Genomic_DNA"/>
</dbReference>
<comment type="similarity">
    <text evidence="1">Belongs to the UPF0749 family.</text>
</comment>
<keyword evidence="6" id="KW-1185">Reference proteome</keyword>
<feature type="compositionally biased region" description="Basic and acidic residues" evidence="3">
    <location>
        <begin position="1"/>
        <end position="10"/>
    </location>
</feature>
<dbReference type="InterPro" id="IPR010273">
    <property type="entry name" value="DUF881"/>
</dbReference>
<dbReference type="RefSeq" id="WP_312875534.1">
    <property type="nucleotide sequence ID" value="NZ_JACHMN010000003.1"/>
</dbReference>
<name>A0A841C413_9ACTN</name>
<keyword evidence="4" id="KW-0472">Membrane</keyword>
<proteinExistence type="inferred from homology"/>
<reference evidence="5 6" key="1">
    <citation type="submission" date="2020-08" db="EMBL/GenBank/DDBJ databases">
        <title>Sequencing the genomes of 1000 actinobacteria strains.</title>
        <authorList>
            <person name="Klenk H.-P."/>
        </authorList>
    </citation>
    <scope>NUCLEOTIDE SEQUENCE [LARGE SCALE GENOMIC DNA]</scope>
    <source>
        <strain evidence="5 6">DSM 45362</strain>
    </source>
</reference>
<feature type="region of interest" description="Disordered" evidence="3">
    <location>
        <begin position="1"/>
        <end position="56"/>
    </location>
</feature>
<evidence type="ECO:0000256" key="4">
    <source>
        <dbReference type="SAM" id="Phobius"/>
    </source>
</evidence>